<accession>A0A164AG85</accession>
<dbReference type="Proteomes" id="UP000076630">
    <property type="component" value="Unassembled WGS sequence"/>
</dbReference>
<dbReference type="EMBL" id="LQNU01000035">
    <property type="protein sequence ID" value="KZE83802.1"/>
    <property type="molecule type" value="Genomic_DNA"/>
</dbReference>
<protein>
    <submittedName>
        <fullName evidence="1">Uncharacterized protein</fullName>
    </submittedName>
</protein>
<evidence type="ECO:0000313" key="1">
    <source>
        <dbReference type="EMBL" id="KZE83802.1"/>
    </source>
</evidence>
<sequence length="200" mass="24216">MSYTKLTKDIEKYYKQHGMSYYYNALETTVEEQQQNLITHNQIRDIIITQWQENKRYKELISCAHGGWYSYEEFNEPLALYFVKQNEVLALKVLCERGIRFTLEDMLKVLVRAEEEFSSITKEEMIKFNLDLYLESKVYHPVGEVVKYRAKALYLIDHLIRYIKEVNELEYLEQLEILRSKVYLLEVKKSDLKYFKHRLL</sequence>
<reference evidence="1 2" key="1">
    <citation type="submission" date="2016-01" db="EMBL/GenBank/DDBJ databases">
        <title>Whole genome sequencing of Myroides marinus L41.</title>
        <authorList>
            <person name="Hong K.W."/>
        </authorList>
    </citation>
    <scope>NUCLEOTIDE SEQUENCE [LARGE SCALE GENOMIC DNA]</scope>
    <source>
        <strain evidence="1 2">L41</strain>
    </source>
</reference>
<proteinExistence type="predicted"/>
<keyword evidence="2" id="KW-1185">Reference proteome</keyword>
<evidence type="ECO:0000313" key="2">
    <source>
        <dbReference type="Proteomes" id="UP000076630"/>
    </source>
</evidence>
<name>A0A164AG85_9FLAO</name>
<dbReference type="OrthoDB" id="1854551at2"/>
<organism evidence="1 2">
    <name type="scientific">Myroides marinus</name>
    <dbReference type="NCBI Taxonomy" id="703342"/>
    <lineage>
        <taxon>Bacteria</taxon>
        <taxon>Pseudomonadati</taxon>
        <taxon>Bacteroidota</taxon>
        <taxon>Flavobacteriia</taxon>
        <taxon>Flavobacteriales</taxon>
        <taxon>Flavobacteriaceae</taxon>
        <taxon>Myroides</taxon>
    </lineage>
</organism>
<comment type="caution">
    <text evidence="1">The sequence shown here is derived from an EMBL/GenBank/DDBJ whole genome shotgun (WGS) entry which is preliminary data.</text>
</comment>
<dbReference type="AlphaFoldDB" id="A0A164AG85"/>
<dbReference type="RefSeq" id="WP_038986613.1">
    <property type="nucleotide sequence ID" value="NZ_JACAJU010000006.1"/>
</dbReference>
<gene>
    <name evidence="1" type="ORF">AV926_03840</name>
</gene>